<evidence type="ECO:0000313" key="6">
    <source>
        <dbReference type="EMBL" id="PMD22164.1"/>
    </source>
</evidence>
<dbReference type="InterPro" id="IPR036770">
    <property type="entry name" value="Ankyrin_rpt-contain_sf"/>
</dbReference>
<dbReference type="EMBL" id="KZ613478">
    <property type="protein sequence ID" value="PMD22164.1"/>
    <property type="molecule type" value="Genomic_DNA"/>
</dbReference>
<feature type="region of interest" description="Disordered" evidence="5">
    <location>
        <begin position="379"/>
        <end position="423"/>
    </location>
</feature>
<feature type="coiled-coil region" evidence="4">
    <location>
        <begin position="33"/>
        <end position="95"/>
    </location>
</feature>
<dbReference type="PRINTS" id="PR01415">
    <property type="entry name" value="ANKYRIN"/>
</dbReference>
<dbReference type="AlphaFoldDB" id="A0A2J6Q7F8"/>
<dbReference type="Gene3D" id="1.25.40.20">
    <property type="entry name" value="Ankyrin repeat-containing domain"/>
    <property type="match status" value="1"/>
</dbReference>
<evidence type="ECO:0000256" key="2">
    <source>
        <dbReference type="ARBA" id="ARBA00023043"/>
    </source>
</evidence>
<feature type="repeat" description="ANK" evidence="3">
    <location>
        <begin position="296"/>
        <end position="328"/>
    </location>
</feature>
<feature type="region of interest" description="Disordered" evidence="5">
    <location>
        <begin position="237"/>
        <end position="267"/>
    </location>
</feature>
<dbReference type="PROSITE" id="PS50088">
    <property type="entry name" value="ANK_REPEAT"/>
    <property type="match status" value="2"/>
</dbReference>
<dbReference type="InterPro" id="IPR002110">
    <property type="entry name" value="Ankyrin_rpt"/>
</dbReference>
<evidence type="ECO:0000256" key="3">
    <source>
        <dbReference type="PROSITE-ProRule" id="PRU00023"/>
    </source>
</evidence>
<sequence>MELSQVNIVFNLIDTLQLEKTTRRTEAELQGKLFELTAELQRRKQRLVVVEEEIRKLIDEREVLQKAIQAGDSTLVQQMANIAELEQDEEALKKLKWDHCTHLRDLLDKDSNALSGPGQWIEVAAELLVDSSGIKIDLDSDDVAKRNSVAGQNTAKAAENIVEFHHQTPPTLKKKERRAIFKLLREESVNIVPKDWKGTALGWIAANGLSSVVQLHRQVYQERQLAIGSKQNLSYQARPGTKIPKRLSGRSASDDGINEADESGRTPLSYAAGGGHKRIVEILLDGGAYIDSRDRKLMTPIEYASMSGHKDIVNLLIKKGADSRPLEKVAKVFNTPSRPNMPSPLTKTKVVIRPHKQQVEKRASVFGKFKKKISDIQDVYNLGPPQRDKSPPNMRRVANATTTASIDRPDLPSLQLPWRDDSS</sequence>
<name>A0A2J6Q7F8_9HELO</name>
<keyword evidence="1" id="KW-0677">Repeat</keyword>
<dbReference type="PANTHER" id="PTHR24171">
    <property type="entry name" value="ANKYRIN REPEAT DOMAIN-CONTAINING PROTEIN 39-RELATED"/>
    <property type="match status" value="1"/>
</dbReference>
<accession>A0A2J6Q7F8</accession>
<dbReference type="Pfam" id="PF12796">
    <property type="entry name" value="Ank_2"/>
    <property type="match status" value="1"/>
</dbReference>
<proteinExistence type="predicted"/>
<evidence type="ECO:0000256" key="5">
    <source>
        <dbReference type="SAM" id="MobiDB-lite"/>
    </source>
</evidence>
<dbReference type="OrthoDB" id="3562223at2759"/>
<dbReference type="PROSITE" id="PS50297">
    <property type="entry name" value="ANK_REP_REGION"/>
    <property type="match status" value="2"/>
</dbReference>
<dbReference type="SUPFAM" id="SSF48403">
    <property type="entry name" value="Ankyrin repeat"/>
    <property type="match status" value="1"/>
</dbReference>
<keyword evidence="4" id="KW-0175">Coiled coil</keyword>
<protein>
    <submittedName>
        <fullName evidence="6">Ankyrin</fullName>
    </submittedName>
</protein>
<evidence type="ECO:0000313" key="7">
    <source>
        <dbReference type="Proteomes" id="UP000235672"/>
    </source>
</evidence>
<gene>
    <name evidence="6" type="ORF">NA56DRAFT_702516</name>
</gene>
<keyword evidence="2 3" id="KW-0040">ANK repeat</keyword>
<feature type="repeat" description="ANK" evidence="3">
    <location>
        <begin position="263"/>
        <end position="295"/>
    </location>
</feature>
<evidence type="ECO:0000256" key="4">
    <source>
        <dbReference type="SAM" id="Coils"/>
    </source>
</evidence>
<keyword evidence="7" id="KW-1185">Reference proteome</keyword>
<dbReference type="STRING" id="1745343.A0A2J6Q7F8"/>
<reference evidence="6 7" key="1">
    <citation type="submission" date="2016-05" db="EMBL/GenBank/DDBJ databases">
        <title>A degradative enzymes factory behind the ericoid mycorrhizal symbiosis.</title>
        <authorList>
            <consortium name="DOE Joint Genome Institute"/>
            <person name="Martino E."/>
            <person name="Morin E."/>
            <person name="Grelet G."/>
            <person name="Kuo A."/>
            <person name="Kohler A."/>
            <person name="Daghino S."/>
            <person name="Barry K."/>
            <person name="Choi C."/>
            <person name="Cichocki N."/>
            <person name="Clum A."/>
            <person name="Copeland A."/>
            <person name="Hainaut M."/>
            <person name="Haridas S."/>
            <person name="Labutti K."/>
            <person name="Lindquist E."/>
            <person name="Lipzen A."/>
            <person name="Khouja H.-R."/>
            <person name="Murat C."/>
            <person name="Ohm R."/>
            <person name="Olson A."/>
            <person name="Spatafora J."/>
            <person name="Veneault-Fourrey C."/>
            <person name="Henrissat B."/>
            <person name="Grigoriev I."/>
            <person name="Martin F."/>
            <person name="Perotto S."/>
        </authorList>
    </citation>
    <scope>NUCLEOTIDE SEQUENCE [LARGE SCALE GENOMIC DNA]</scope>
    <source>
        <strain evidence="6 7">UAMH 7357</strain>
    </source>
</reference>
<organism evidence="6 7">
    <name type="scientific">Hyaloscypha hepaticicola</name>
    <dbReference type="NCBI Taxonomy" id="2082293"/>
    <lineage>
        <taxon>Eukaryota</taxon>
        <taxon>Fungi</taxon>
        <taxon>Dikarya</taxon>
        <taxon>Ascomycota</taxon>
        <taxon>Pezizomycotina</taxon>
        <taxon>Leotiomycetes</taxon>
        <taxon>Helotiales</taxon>
        <taxon>Hyaloscyphaceae</taxon>
        <taxon>Hyaloscypha</taxon>
    </lineage>
</organism>
<dbReference type="Proteomes" id="UP000235672">
    <property type="component" value="Unassembled WGS sequence"/>
</dbReference>
<evidence type="ECO:0000256" key="1">
    <source>
        <dbReference type="ARBA" id="ARBA00022737"/>
    </source>
</evidence>
<dbReference type="SMART" id="SM00248">
    <property type="entry name" value="ANK"/>
    <property type="match status" value="2"/>
</dbReference>